<dbReference type="InterPro" id="IPR050256">
    <property type="entry name" value="Glycosyltransferase_2"/>
</dbReference>
<dbReference type="Gene3D" id="3.90.550.10">
    <property type="entry name" value="Spore Coat Polysaccharide Biosynthesis Protein SpsA, Chain A"/>
    <property type="match status" value="1"/>
</dbReference>
<organism evidence="3 4">
    <name type="scientific">Salinigranum rubrum</name>
    <dbReference type="NCBI Taxonomy" id="755307"/>
    <lineage>
        <taxon>Archaea</taxon>
        <taxon>Methanobacteriati</taxon>
        <taxon>Methanobacteriota</taxon>
        <taxon>Stenosarchaea group</taxon>
        <taxon>Halobacteria</taxon>
        <taxon>Halobacteriales</taxon>
        <taxon>Haloferacaceae</taxon>
        <taxon>Salinigranum</taxon>
    </lineage>
</organism>
<dbReference type="CDD" id="cd04179">
    <property type="entry name" value="DPM_DPG-synthase_like"/>
    <property type="match status" value="1"/>
</dbReference>
<evidence type="ECO:0000259" key="2">
    <source>
        <dbReference type="Pfam" id="PF00535"/>
    </source>
</evidence>
<keyword evidence="4" id="KW-1185">Reference proteome</keyword>
<name>A0A2I8VKZ9_9EURY</name>
<evidence type="ECO:0000313" key="3">
    <source>
        <dbReference type="EMBL" id="AUV82588.1"/>
    </source>
</evidence>
<evidence type="ECO:0000313" key="4">
    <source>
        <dbReference type="Proteomes" id="UP000236584"/>
    </source>
</evidence>
<dbReference type="EMBL" id="CP026309">
    <property type="protein sequence ID" value="AUV82588.1"/>
    <property type="molecule type" value="Genomic_DNA"/>
</dbReference>
<dbReference type="Proteomes" id="UP000236584">
    <property type="component" value="Chromosome"/>
</dbReference>
<dbReference type="GO" id="GO:0016740">
    <property type="term" value="F:transferase activity"/>
    <property type="evidence" value="ECO:0007669"/>
    <property type="project" value="UniProtKB-KW"/>
</dbReference>
<protein>
    <submittedName>
        <fullName evidence="3">Glycosyltransferase family 2 protein</fullName>
    </submittedName>
</protein>
<dbReference type="InterPro" id="IPR001173">
    <property type="entry name" value="Glyco_trans_2-like"/>
</dbReference>
<keyword evidence="3" id="KW-0808">Transferase</keyword>
<sequence>MPPIHAHTWFPTRNRTSRPTRIDGRADSPANMTREIVSPAPTAETTCSVVVGIPAYNEEATIEDIVTEAHAYVDDVIVVDDGSSDRTAALARTAGATVVEHGQNRGYGSALQTIFTEADERDVDHLAILDADGQHDPSDLARIVEAQHSTGASVVIGSRFAPGSESDAPLYRRFGLSVINTLTNFGLQLAYATPRISDTQSGFRIYDADAIATMSQSETLGEGMDASIDILFEAAEAGHEIVEAPINITYDVQDANTHNPVVQGLVLLVNIFSRVYNERRLG</sequence>
<dbReference type="PANTHER" id="PTHR48090">
    <property type="entry name" value="UNDECAPRENYL-PHOSPHATE 4-DEOXY-4-FORMAMIDO-L-ARABINOSE TRANSFERASE-RELATED"/>
    <property type="match status" value="1"/>
</dbReference>
<proteinExistence type="predicted"/>
<evidence type="ECO:0000256" key="1">
    <source>
        <dbReference type="SAM" id="MobiDB-lite"/>
    </source>
</evidence>
<feature type="domain" description="Glycosyltransferase 2-like" evidence="2">
    <location>
        <begin position="51"/>
        <end position="211"/>
    </location>
</feature>
<dbReference type="KEGG" id="srub:C2R22_13840"/>
<accession>A0A2I8VKZ9</accession>
<dbReference type="AlphaFoldDB" id="A0A2I8VKZ9"/>
<reference evidence="3 4" key="1">
    <citation type="submission" date="2018-01" db="EMBL/GenBank/DDBJ databases">
        <title>Complete genome sequence of Salinigranum rubrum GX10T, an extremely halophilic archaeon isolated from a marine solar saltern.</title>
        <authorList>
            <person name="Han S."/>
        </authorList>
    </citation>
    <scope>NUCLEOTIDE SEQUENCE [LARGE SCALE GENOMIC DNA]</scope>
    <source>
        <strain evidence="3 4">GX10</strain>
    </source>
</reference>
<dbReference type="SUPFAM" id="SSF53448">
    <property type="entry name" value="Nucleotide-diphospho-sugar transferases"/>
    <property type="match status" value="1"/>
</dbReference>
<dbReference type="PANTHER" id="PTHR48090:SF7">
    <property type="entry name" value="RFBJ PROTEIN"/>
    <property type="match status" value="1"/>
</dbReference>
<gene>
    <name evidence="3" type="ORF">C2R22_13840</name>
</gene>
<dbReference type="Pfam" id="PF00535">
    <property type="entry name" value="Glycos_transf_2"/>
    <property type="match status" value="1"/>
</dbReference>
<dbReference type="InterPro" id="IPR029044">
    <property type="entry name" value="Nucleotide-diphossugar_trans"/>
</dbReference>
<feature type="region of interest" description="Disordered" evidence="1">
    <location>
        <begin position="1"/>
        <end position="29"/>
    </location>
</feature>